<reference evidence="8" key="1">
    <citation type="journal article" date="2013" name="Nat. Genet.">
        <title>The wheat powdery mildew genome shows the unique evolution of an obligate biotroph.</title>
        <authorList>
            <person name="Wicker T."/>
            <person name="Oberhaensli S."/>
            <person name="Parlange F."/>
            <person name="Buchmann J.P."/>
            <person name="Shatalina M."/>
            <person name="Roffler S."/>
            <person name="Ben-David R."/>
            <person name="Dolezel J."/>
            <person name="Simkova H."/>
            <person name="Schulze-Lefert P."/>
            <person name="Spanu P.D."/>
            <person name="Bruggmann R."/>
            <person name="Amselem J."/>
            <person name="Quesneville H."/>
            <person name="Ver Loren van Themaat E."/>
            <person name="Paape T."/>
            <person name="Shimizu K.K."/>
            <person name="Keller B."/>
        </authorList>
    </citation>
    <scope>NUCLEOTIDE SEQUENCE [LARGE SCALE GENOMIC DNA]</scope>
    <source>
        <strain evidence="8">96224</strain>
    </source>
</reference>
<proteinExistence type="predicted"/>
<dbReference type="EMBL" id="KE375043">
    <property type="protein sequence ID" value="EPQ65014.1"/>
    <property type="molecule type" value="Genomic_DNA"/>
</dbReference>
<dbReference type="GO" id="GO:0016197">
    <property type="term" value="P:endosomal transport"/>
    <property type="evidence" value="ECO:0007669"/>
    <property type="project" value="InterPro"/>
</dbReference>
<evidence type="ECO:0000256" key="3">
    <source>
        <dbReference type="ARBA" id="ARBA00023136"/>
    </source>
</evidence>
<evidence type="ECO:0000256" key="1">
    <source>
        <dbReference type="ARBA" id="ARBA00004308"/>
    </source>
</evidence>
<dbReference type="SMART" id="SM01262">
    <property type="entry name" value="LAMTOR"/>
    <property type="match status" value="1"/>
</dbReference>
<dbReference type="GO" id="GO:0001919">
    <property type="term" value="P:regulation of receptor recycling"/>
    <property type="evidence" value="ECO:0007669"/>
    <property type="project" value="InterPro"/>
</dbReference>
<organism evidence="7">
    <name type="scientific">Blumeria graminis f. sp. tritici 96224</name>
    <dbReference type="NCBI Taxonomy" id="1268274"/>
    <lineage>
        <taxon>Eukaryota</taxon>
        <taxon>Fungi</taxon>
        <taxon>Dikarya</taxon>
        <taxon>Ascomycota</taxon>
        <taxon>Pezizomycotina</taxon>
        <taxon>Leotiomycetes</taxon>
        <taxon>Erysiphales</taxon>
        <taxon>Erysiphaceae</taxon>
        <taxon>Blumeria</taxon>
    </lineage>
</organism>
<dbReference type="Proteomes" id="UP000053110">
    <property type="component" value="Unassembled WGS sequence"/>
</dbReference>
<protein>
    <submittedName>
        <fullName evidence="7">Bgt-1667</fullName>
    </submittedName>
</protein>
<dbReference type="GO" id="GO:0071986">
    <property type="term" value="C:Ragulator complex"/>
    <property type="evidence" value="ECO:0007669"/>
    <property type="project" value="InterPro"/>
</dbReference>
<dbReference type="HOGENOM" id="CLU_108580_0_0_1"/>
<dbReference type="OrthoDB" id="5299893at2759"/>
<keyword evidence="3" id="KW-0472">Membrane</keyword>
<evidence type="ECO:0000313" key="8">
    <source>
        <dbReference type="Proteomes" id="UP000053110"/>
    </source>
</evidence>
<evidence type="ECO:0000256" key="4">
    <source>
        <dbReference type="ARBA" id="ARBA00023139"/>
    </source>
</evidence>
<keyword evidence="2" id="KW-0519">Myristate</keyword>
<evidence type="ECO:0000313" key="7">
    <source>
        <dbReference type="EMBL" id="SUZ10045.1"/>
    </source>
</evidence>
<dbReference type="Pfam" id="PF15454">
    <property type="entry name" value="LAMTOR"/>
    <property type="match status" value="1"/>
</dbReference>
<dbReference type="AlphaFoldDB" id="A0A061HJA5"/>
<accession>A0A061HJA5</accession>
<evidence type="ECO:0000256" key="5">
    <source>
        <dbReference type="ARBA" id="ARBA00023288"/>
    </source>
</evidence>
<keyword evidence="4" id="KW-0564">Palmitate</keyword>
<comment type="subcellular location">
    <subcellularLocation>
        <location evidence="1">Endomembrane system</location>
    </subcellularLocation>
</comment>
<dbReference type="GO" id="GO:0043410">
    <property type="term" value="P:positive regulation of MAPK cascade"/>
    <property type="evidence" value="ECO:0007669"/>
    <property type="project" value="InterPro"/>
</dbReference>
<dbReference type="EMBL" id="UIGY01000070">
    <property type="protein sequence ID" value="SUZ10045.1"/>
    <property type="molecule type" value="Genomic_DNA"/>
</dbReference>
<evidence type="ECO:0000256" key="2">
    <source>
        <dbReference type="ARBA" id="ARBA00022707"/>
    </source>
</evidence>
<gene>
    <name evidence="6" type="ORF">BGT96224_1667</name>
    <name evidence="7" type="ORF">BGT96224V2_LOCUS3199</name>
</gene>
<dbReference type="GO" id="GO:0071230">
    <property type="term" value="P:cellular response to amino acid stimulus"/>
    <property type="evidence" value="ECO:0007669"/>
    <property type="project" value="InterPro"/>
</dbReference>
<dbReference type="GO" id="GO:0045121">
    <property type="term" value="C:membrane raft"/>
    <property type="evidence" value="ECO:0007669"/>
    <property type="project" value="InterPro"/>
</dbReference>
<keyword evidence="5" id="KW-0449">Lipoprotein</keyword>
<dbReference type="InterPro" id="IPR028209">
    <property type="entry name" value="LAMTOR1/MEH1"/>
</dbReference>
<reference evidence="6" key="2">
    <citation type="submission" date="2013-01" db="EMBL/GenBank/DDBJ databases">
        <title>The wheat powdery mildew genome reveals unique evolution of an obligate biotroph.</title>
        <authorList>
            <person name="Oberhaensli S."/>
            <person name="Wicker T."/>
            <person name="Keller B."/>
        </authorList>
    </citation>
    <scope>NUCLEOTIDE SEQUENCE</scope>
    <source>
        <strain evidence="6">96224</strain>
    </source>
</reference>
<reference evidence="7" key="3">
    <citation type="submission" date="2018-07" db="EMBL/GenBank/DDBJ databases">
        <authorList>
            <person name="Quirk P.G."/>
            <person name="Krulwich T.A."/>
        </authorList>
    </citation>
    <scope>NUCLEOTIDE SEQUENCE</scope>
    <source>
        <strain evidence="7">96224</strain>
    </source>
</reference>
<dbReference type="GO" id="GO:0031902">
    <property type="term" value="C:late endosome membrane"/>
    <property type="evidence" value="ECO:0007669"/>
    <property type="project" value="InterPro"/>
</dbReference>
<name>A0A061HJA5_BLUGR</name>
<sequence>MGICYSCLGYVRDEDFPEENDHSQLLYNGPHGQLYGSFGDISADSLFEDPIEVQRANEALQNIVSQTSEHLVDIFAITPQDLPLSIPTIHFPAREAQLSQFRNIISKLPLEEPSNGSYNKVFNSQPCSYDAWMSDEENDEKSENYPTVKLKGIGSLLGRFADYDSVNP</sequence>
<dbReference type="GO" id="GO:0032008">
    <property type="term" value="P:positive regulation of TOR signaling"/>
    <property type="evidence" value="ECO:0007669"/>
    <property type="project" value="InterPro"/>
</dbReference>
<evidence type="ECO:0000313" key="6">
    <source>
        <dbReference type="EMBL" id="EPQ65014.1"/>
    </source>
</evidence>